<evidence type="ECO:0000256" key="1">
    <source>
        <dbReference type="SAM" id="MobiDB-lite"/>
    </source>
</evidence>
<evidence type="ECO:0000313" key="2">
    <source>
        <dbReference type="EMBL" id="AFK21410.1"/>
    </source>
</evidence>
<dbReference type="Proteomes" id="UP000006469">
    <property type="component" value="Plasmid pHM500"/>
</dbReference>
<geneLocation type="plasmid" evidence="2 3">
    <name>pHM500</name>
</geneLocation>
<dbReference type="HOGENOM" id="CLU_1425062_0_0_2"/>
<proteinExistence type="predicted"/>
<reference evidence="2 3" key="1">
    <citation type="journal article" date="2012" name="J. Bacteriol.">
        <title>Complete genome sequence of the metabolically versatile halophilic archaeon Haloferax mediterranei, a poly(3-hydroxybutyrate-co-3-hydroxyvalerate) producer.</title>
        <authorList>
            <person name="Han J."/>
            <person name="Zhang F."/>
            <person name="Hou J."/>
            <person name="Liu X."/>
            <person name="Li M."/>
            <person name="Liu H."/>
            <person name="Cai L."/>
            <person name="Zhang B."/>
            <person name="Chen Y."/>
            <person name="Zhou J."/>
            <person name="Hu S."/>
            <person name="Xiang H."/>
        </authorList>
    </citation>
    <scope>NUCLEOTIDE SEQUENCE [LARGE SCALE GENOMIC DNA]</scope>
    <source>
        <strain evidence="3">ATCC 33500 / DSM 1411 / JCM 8866 / NBRC 14739 / NCIMB 2177 / R-4</strain>
        <plasmid evidence="3">pHM500</plasmid>
    </source>
</reference>
<keyword evidence="2" id="KW-0614">Plasmid</keyword>
<organism evidence="2 3">
    <name type="scientific">Haloferax mediterranei (strain ATCC 33500 / DSM 1411 / JCM 8866 / NBRC 14739 / NCIMB 2177 / R-4)</name>
    <name type="common">Halobacterium mediterranei</name>
    <dbReference type="NCBI Taxonomy" id="523841"/>
    <lineage>
        <taxon>Archaea</taxon>
        <taxon>Methanobacteriati</taxon>
        <taxon>Methanobacteriota</taxon>
        <taxon>Stenosarchaea group</taxon>
        <taxon>Halobacteria</taxon>
        <taxon>Halobacteriales</taxon>
        <taxon>Haloferacaceae</taxon>
        <taxon>Haloferax</taxon>
    </lineage>
</organism>
<gene>
    <name evidence="2" type="ordered locus">HFX_6288</name>
</gene>
<dbReference type="AlphaFoldDB" id="I3RB00"/>
<sequence>MGQNSRCYGEIKTTRQIISNSTWKTKSEILPNAKSELNDDEPGNRHEDDRPARSESVQVRERDASDTGDFAREDAVQQRVLVAPSQSRSSHDRDDEQRRDENDAHDSHRTDDDECGENRQKGVHRADVDPRCAGGRLVKRHVQKRPVGDRDSDDDDEAHRDEQPNVGPRDGRERAKEVLVDADRDAAVGE</sequence>
<dbReference type="EMBL" id="CP001871">
    <property type="protein sequence ID" value="AFK21410.1"/>
    <property type="molecule type" value="Genomic_DNA"/>
</dbReference>
<feature type="compositionally biased region" description="Basic and acidic residues" evidence="1">
    <location>
        <begin position="89"/>
        <end position="130"/>
    </location>
</feature>
<accession>I3RB00</accession>
<feature type="compositionally biased region" description="Basic and acidic residues" evidence="1">
    <location>
        <begin position="157"/>
        <end position="190"/>
    </location>
</feature>
<protein>
    <submittedName>
        <fullName evidence="2">Uncharacterized protein</fullName>
    </submittedName>
</protein>
<feature type="compositionally biased region" description="Basic and acidic residues" evidence="1">
    <location>
        <begin position="42"/>
        <end position="76"/>
    </location>
</feature>
<feature type="region of interest" description="Disordered" evidence="1">
    <location>
        <begin position="26"/>
        <end position="190"/>
    </location>
</feature>
<evidence type="ECO:0000313" key="3">
    <source>
        <dbReference type="Proteomes" id="UP000006469"/>
    </source>
</evidence>
<name>I3RB00_HALMT</name>
<dbReference type="KEGG" id="hme:HFX_6288"/>